<evidence type="ECO:0000313" key="7">
    <source>
        <dbReference type="EMBL" id="MEX3172674.1"/>
    </source>
</evidence>
<dbReference type="SUPFAM" id="SSF49401">
    <property type="entry name" value="Bacterial adhesins"/>
    <property type="match status" value="1"/>
</dbReference>
<dbReference type="PANTHER" id="PTHR33420">
    <property type="entry name" value="FIMBRIAL SUBUNIT ELFA-RELATED"/>
    <property type="match status" value="1"/>
</dbReference>
<name>A0ABV3UGD4_9GAMM</name>
<reference evidence="7 8" key="1">
    <citation type="submission" date="2024-07" db="EMBL/GenBank/DDBJ databases">
        <title>Genomes of novel Serratia strains from suburban soil.</title>
        <authorList>
            <person name="Markert E.X."/>
            <person name="Severe K."/>
            <person name="Severe L."/>
            <person name="Twing K.I."/>
            <person name="Ward L.M."/>
        </authorList>
    </citation>
    <scope>NUCLEOTIDE SEQUENCE [LARGE SCALE GENOMIC DNA]</scope>
    <source>
        <strain evidence="7 8">3C-UT</strain>
    </source>
</reference>
<proteinExistence type="inferred from homology"/>
<comment type="similarity">
    <text evidence="2">Belongs to the fimbrial protein family.</text>
</comment>
<protein>
    <submittedName>
        <fullName evidence="7">Fimbrial protein</fullName>
    </submittedName>
</protein>
<dbReference type="RefSeq" id="WP_368453565.1">
    <property type="nucleotide sequence ID" value="NZ_JBFQXQ010000001.1"/>
</dbReference>
<dbReference type="InterPro" id="IPR000259">
    <property type="entry name" value="Adhesion_dom_fimbrial"/>
</dbReference>
<evidence type="ECO:0000256" key="4">
    <source>
        <dbReference type="ARBA" id="ARBA00023263"/>
    </source>
</evidence>
<dbReference type="InterPro" id="IPR050263">
    <property type="entry name" value="Bact_Fimbrial_Adh_Pro"/>
</dbReference>
<evidence type="ECO:0000256" key="5">
    <source>
        <dbReference type="SAM" id="SignalP"/>
    </source>
</evidence>
<keyword evidence="4" id="KW-0281">Fimbrium</keyword>
<feature type="signal peptide" evidence="5">
    <location>
        <begin position="1"/>
        <end position="19"/>
    </location>
</feature>
<evidence type="ECO:0000313" key="8">
    <source>
        <dbReference type="Proteomes" id="UP001558101"/>
    </source>
</evidence>
<dbReference type="PANTHER" id="PTHR33420:SF3">
    <property type="entry name" value="FIMBRIAL SUBUNIT ELFA"/>
    <property type="match status" value="1"/>
</dbReference>
<keyword evidence="8" id="KW-1185">Reference proteome</keyword>
<accession>A0ABV3UGD4</accession>
<organism evidence="7 8">
    <name type="scientific">Serratia quinivorans</name>
    <dbReference type="NCBI Taxonomy" id="137545"/>
    <lineage>
        <taxon>Bacteria</taxon>
        <taxon>Pseudomonadati</taxon>
        <taxon>Pseudomonadota</taxon>
        <taxon>Gammaproteobacteria</taxon>
        <taxon>Enterobacterales</taxon>
        <taxon>Yersiniaceae</taxon>
        <taxon>Serratia</taxon>
    </lineage>
</organism>
<evidence type="ECO:0000256" key="2">
    <source>
        <dbReference type="ARBA" id="ARBA00006671"/>
    </source>
</evidence>
<evidence type="ECO:0000259" key="6">
    <source>
        <dbReference type="Pfam" id="PF00419"/>
    </source>
</evidence>
<dbReference type="InterPro" id="IPR036937">
    <property type="entry name" value="Adhesion_dom_fimbrial_sf"/>
</dbReference>
<dbReference type="InterPro" id="IPR008966">
    <property type="entry name" value="Adhesion_dom_sf"/>
</dbReference>
<evidence type="ECO:0000256" key="3">
    <source>
        <dbReference type="ARBA" id="ARBA00022729"/>
    </source>
</evidence>
<dbReference type="Pfam" id="PF00419">
    <property type="entry name" value="Fimbrial"/>
    <property type="match status" value="1"/>
</dbReference>
<comment type="caution">
    <text evidence="7">The sequence shown here is derived from an EMBL/GenBank/DDBJ whole genome shotgun (WGS) entry which is preliminary data.</text>
</comment>
<keyword evidence="3 5" id="KW-0732">Signal</keyword>
<gene>
    <name evidence="7" type="ORF">AB4M04_11315</name>
</gene>
<dbReference type="Proteomes" id="UP001558101">
    <property type="component" value="Unassembled WGS sequence"/>
</dbReference>
<comment type="subcellular location">
    <subcellularLocation>
        <location evidence="1">Fimbrium</location>
    </subcellularLocation>
</comment>
<dbReference type="EMBL" id="JBFQXQ010000001">
    <property type="protein sequence ID" value="MEX3172674.1"/>
    <property type="molecule type" value="Genomic_DNA"/>
</dbReference>
<dbReference type="Gene3D" id="2.60.40.1090">
    <property type="entry name" value="Fimbrial-type adhesion domain"/>
    <property type="match status" value="1"/>
</dbReference>
<evidence type="ECO:0000256" key="1">
    <source>
        <dbReference type="ARBA" id="ARBA00004561"/>
    </source>
</evidence>
<feature type="chain" id="PRO_5047379804" evidence="5">
    <location>
        <begin position="20"/>
        <end position="170"/>
    </location>
</feature>
<feature type="domain" description="Fimbrial-type adhesion" evidence="6">
    <location>
        <begin position="34"/>
        <end position="170"/>
    </location>
</feature>
<sequence>MKKLALMFMVLVCGMPAGYCVDGIVMLQVNAIVSLGSCDVDPGSEDQDIDLGTISNTEFTKVGDVSSSTKTFTVQLQNCEGNFNYVTTAFSGVADAGDSTLLGLSANSSAQGIGIQILDTNGNPLDITQPVLTRRTTTGLLTYQLRYKATEVPVQPGTANGTLFLNFYYQ</sequence>